<name>W6TFF3_HOLOB</name>
<reference evidence="5 6" key="1">
    <citation type="journal article" date="2014" name="FEMS Microbiol. Lett.">
        <title>Draft genome sequences of three Holospora species (Holospora obtusa, Holospora undulata, and Holospora elegans), endonuclear symbiotic bacteria of the ciliate Paramecium caudatum.</title>
        <authorList>
            <person name="Dohra H."/>
            <person name="Tanaka K."/>
            <person name="Suzuki T."/>
            <person name="Fujishima M."/>
            <person name="Suzuki H."/>
        </authorList>
    </citation>
    <scope>NUCLEOTIDE SEQUENCE [LARGE SCALE GENOMIC DNA]</scope>
    <source>
        <strain evidence="5 6">F1</strain>
    </source>
</reference>
<dbReference type="PANTHER" id="PTHR42879">
    <property type="entry name" value="3-OXOACYL-(ACYL-CARRIER-PROTEIN) REDUCTASE"/>
    <property type="match status" value="1"/>
</dbReference>
<evidence type="ECO:0000313" key="6">
    <source>
        <dbReference type="Proteomes" id="UP000019112"/>
    </source>
</evidence>
<feature type="domain" description="Ketoreductase" evidence="4">
    <location>
        <begin position="9"/>
        <end position="190"/>
    </location>
</feature>
<dbReference type="NCBIfam" id="NF009466">
    <property type="entry name" value="PRK12826.1-2"/>
    <property type="match status" value="1"/>
</dbReference>
<dbReference type="PRINTS" id="PR00081">
    <property type="entry name" value="GDHRDH"/>
</dbReference>
<evidence type="ECO:0000256" key="1">
    <source>
        <dbReference type="ARBA" id="ARBA00006484"/>
    </source>
</evidence>
<accession>W6TFF3</accession>
<comment type="caution">
    <text evidence="5">The sequence shown here is derived from an EMBL/GenBank/DDBJ whole genome shotgun (WGS) entry which is preliminary data.</text>
</comment>
<dbReference type="SUPFAM" id="SSF51735">
    <property type="entry name" value="NAD(P)-binding Rossmann-fold domains"/>
    <property type="match status" value="1"/>
</dbReference>
<dbReference type="InterPro" id="IPR036291">
    <property type="entry name" value="NAD(P)-bd_dom_sf"/>
</dbReference>
<dbReference type="InterPro" id="IPR002347">
    <property type="entry name" value="SDR_fam"/>
</dbReference>
<dbReference type="SMART" id="SM00822">
    <property type="entry name" value="PKS_KR"/>
    <property type="match status" value="1"/>
</dbReference>
<comment type="similarity">
    <text evidence="1 3">Belongs to the short-chain dehydrogenases/reductases (SDR) family.</text>
</comment>
<dbReference type="InterPro" id="IPR057326">
    <property type="entry name" value="KR_dom"/>
</dbReference>
<dbReference type="STRING" id="1399147.P618_200067"/>
<dbReference type="Pfam" id="PF00106">
    <property type="entry name" value="adh_short"/>
    <property type="match status" value="1"/>
</dbReference>
<dbReference type="AlphaFoldDB" id="W6TFF3"/>
<dbReference type="FunFam" id="3.40.50.720:FF:000173">
    <property type="entry name" value="3-oxoacyl-[acyl-carrier protein] reductase"/>
    <property type="match status" value="1"/>
</dbReference>
<evidence type="ECO:0000259" key="4">
    <source>
        <dbReference type="SMART" id="SM00822"/>
    </source>
</evidence>
<protein>
    <submittedName>
        <fullName evidence="5">3-oxoacyl-[acyl-carrier-protein] reductase FabG</fullName>
    </submittedName>
</protein>
<dbReference type="eggNOG" id="COG1028">
    <property type="taxonomic scope" value="Bacteria"/>
</dbReference>
<dbReference type="InterPro" id="IPR050259">
    <property type="entry name" value="SDR"/>
</dbReference>
<dbReference type="GO" id="GO:0032787">
    <property type="term" value="P:monocarboxylic acid metabolic process"/>
    <property type="evidence" value="ECO:0007669"/>
    <property type="project" value="UniProtKB-ARBA"/>
</dbReference>
<dbReference type="OrthoDB" id="9804774at2"/>
<dbReference type="InterPro" id="IPR020904">
    <property type="entry name" value="Sc_DH/Rdtase_CS"/>
</dbReference>
<dbReference type="RefSeq" id="WP_021826750.1">
    <property type="nucleotide sequence ID" value="NZ_AWTR02000007.1"/>
</dbReference>
<proteinExistence type="inferred from homology"/>
<evidence type="ECO:0000313" key="5">
    <source>
        <dbReference type="EMBL" id="ETZ07724.1"/>
    </source>
</evidence>
<dbReference type="PROSITE" id="PS00061">
    <property type="entry name" value="ADH_SHORT"/>
    <property type="match status" value="1"/>
</dbReference>
<dbReference type="Gene3D" id="3.40.50.720">
    <property type="entry name" value="NAD(P)-binding Rossmann-like Domain"/>
    <property type="match status" value="1"/>
</dbReference>
<gene>
    <name evidence="5" type="ORF">P618_200067</name>
</gene>
<evidence type="ECO:0000256" key="3">
    <source>
        <dbReference type="RuleBase" id="RU000363"/>
    </source>
</evidence>
<keyword evidence="2" id="KW-0560">Oxidoreductase</keyword>
<dbReference type="GO" id="GO:0016491">
    <property type="term" value="F:oxidoreductase activity"/>
    <property type="evidence" value="ECO:0007669"/>
    <property type="project" value="UniProtKB-KW"/>
</dbReference>
<dbReference type="PANTHER" id="PTHR42879:SF2">
    <property type="entry name" value="3-OXOACYL-[ACYL-CARRIER-PROTEIN] REDUCTASE FABG"/>
    <property type="match status" value="1"/>
</dbReference>
<dbReference type="Proteomes" id="UP000019112">
    <property type="component" value="Unassembled WGS sequence"/>
</dbReference>
<evidence type="ECO:0000256" key="2">
    <source>
        <dbReference type="ARBA" id="ARBA00023002"/>
    </source>
</evidence>
<dbReference type="PRINTS" id="PR00080">
    <property type="entry name" value="SDRFAMILY"/>
</dbReference>
<sequence length="248" mass="26967">MKTHCLFEKHCLITGATGGIGLAIAECLWELGGTIHLTGRNVERLKYLESLWNERVHVYCHDLSVKESAQLLLKEVFSKTSSIDVLVNNSGVTKDNLALRMTDHDWDSVVYLNLSVPFFLSQGVLSGMLKKKWGRIINITSVIGHKGNAGQCNYSATKAGLCAMTKSLALEVASRGITVNSVAPGFIETAMTHSLSQDAKSKILEHTPCKLMGSPEDVAYAVEFLVTPKARFITGQTIHVNGGIYMGG</sequence>
<keyword evidence="6" id="KW-1185">Reference proteome</keyword>
<dbReference type="EMBL" id="AWTR02000007">
    <property type="protein sequence ID" value="ETZ07724.1"/>
    <property type="molecule type" value="Genomic_DNA"/>
</dbReference>
<organism evidence="5 6">
    <name type="scientific">Holospora obtusa F1</name>
    <dbReference type="NCBI Taxonomy" id="1399147"/>
    <lineage>
        <taxon>Bacteria</taxon>
        <taxon>Pseudomonadati</taxon>
        <taxon>Pseudomonadota</taxon>
        <taxon>Alphaproteobacteria</taxon>
        <taxon>Holosporales</taxon>
        <taxon>Holosporaceae</taxon>
        <taxon>Holospora</taxon>
    </lineage>
</organism>